<feature type="region of interest" description="Disordered" evidence="4">
    <location>
        <begin position="441"/>
        <end position="460"/>
    </location>
</feature>
<dbReference type="InterPro" id="IPR011059">
    <property type="entry name" value="Metal-dep_hydrolase_composite"/>
</dbReference>
<protein>
    <recommendedName>
        <fullName evidence="5">Amidohydrolase-related domain-containing protein</fullName>
    </recommendedName>
</protein>
<keyword evidence="3" id="KW-0597">Phosphoprotein</keyword>
<dbReference type="SUPFAM" id="SSF51556">
    <property type="entry name" value="Metallo-dependent hydrolases"/>
    <property type="match status" value="1"/>
</dbReference>
<dbReference type="InterPro" id="IPR006680">
    <property type="entry name" value="Amidohydro-rel"/>
</dbReference>
<sequence>MEHMDLVIKHGTVAAASGASVTDVGIDGGRIVQLGGTMSGKREIDAEGMFVLPGGVDAHVHLSPPRTGPGINSWTDDFEIGSRAALAGGVTTVGNMSFPRKGEQMAEGLHRDIDDAQANSLTDFFQHPVLLDPDETAMAQIPELAASGHPSIKIFLSFKRFDRNVEGFLRAMRVAAAAGSVVLLHCEDAALMGCCGELVREAGLTEPRHYPETRPVVAERIATERAVGFCEISGAATYIVHLSSQAALDTCRAGRARGLPLYVETRPIYLHLERSRFDEPDGAKYAGAPPLREEQDRDALWAGVADGTVSTVATDHAPWTLEQKLDPSLGPAELRQGMAELETAMPMLWSLGVARNRISLARFVEVTSSNPAKLFGMYPQKGCIAPGSDADLVVLDPSETRVIDGASMHSASGYSPYDGWEITGWPKFTISRGDIVAERSSVDGAPGRGLLVPRRPFERP</sequence>
<reference evidence="6" key="1">
    <citation type="submission" date="2018-05" db="EMBL/GenBank/DDBJ databases">
        <authorList>
            <person name="Lanie J.A."/>
            <person name="Ng W.-L."/>
            <person name="Kazmierczak K.M."/>
            <person name="Andrzejewski T.M."/>
            <person name="Davidsen T.M."/>
            <person name="Wayne K.J."/>
            <person name="Tettelin H."/>
            <person name="Glass J.I."/>
            <person name="Rusch D."/>
            <person name="Podicherti R."/>
            <person name="Tsui H.-C.T."/>
            <person name="Winkler M.E."/>
        </authorList>
    </citation>
    <scope>NUCLEOTIDE SEQUENCE</scope>
</reference>
<evidence type="ECO:0000256" key="1">
    <source>
        <dbReference type="ARBA" id="ARBA00001947"/>
    </source>
</evidence>
<dbReference type="SUPFAM" id="SSF51338">
    <property type="entry name" value="Composite domain of metallo-dependent hydrolases"/>
    <property type="match status" value="2"/>
</dbReference>
<dbReference type="FunFam" id="3.20.20.140:FF:000217">
    <property type="entry name" value="Dihydropyrimidinase-related protein 1"/>
    <property type="match status" value="1"/>
</dbReference>
<evidence type="ECO:0000313" key="6">
    <source>
        <dbReference type="EMBL" id="SUZ76010.1"/>
    </source>
</evidence>
<accession>A0A381QAF7</accession>
<feature type="domain" description="Amidohydrolase-related" evidence="5">
    <location>
        <begin position="50"/>
        <end position="436"/>
    </location>
</feature>
<dbReference type="GO" id="GO:0016812">
    <property type="term" value="F:hydrolase activity, acting on carbon-nitrogen (but not peptide) bonds, in cyclic amides"/>
    <property type="evidence" value="ECO:0007669"/>
    <property type="project" value="TreeGrafter"/>
</dbReference>
<dbReference type="AlphaFoldDB" id="A0A381QAF7"/>
<dbReference type="InterPro" id="IPR050378">
    <property type="entry name" value="Metallo-dep_Hydrolases_sf"/>
</dbReference>
<dbReference type="Gene3D" id="3.20.20.140">
    <property type="entry name" value="Metal-dependent hydrolases"/>
    <property type="match status" value="1"/>
</dbReference>
<dbReference type="Pfam" id="PF01979">
    <property type="entry name" value="Amidohydro_1"/>
    <property type="match status" value="1"/>
</dbReference>
<gene>
    <name evidence="6" type="ORF">METZ01_LOCUS28864</name>
</gene>
<dbReference type="InterPro" id="IPR032466">
    <property type="entry name" value="Metal_Hydrolase"/>
</dbReference>
<comment type="similarity">
    <text evidence="2">Belongs to the metallo-dependent hydrolases superfamily. Hydantoinase/dihydropyrimidinase family.</text>
</comment>
<name>A0A381QAF7_9ZZZZ</name>
<evidence type="ECO:0000256" key="2">
    <source>
        <dbReference type="ARBA" id="ARBA00008829"/>
    </source>
</evidence>
<evidence type="ECO:0000259" key="5">
    <source>
        <dbReference type="Pfam" id="PF01979"/>
    </source>
</evidence>
<comment type="cofactor">
    <cofactor evidence="1">
        <name>Zn(2+)</name>
        <dbReference type="ChEBI" id="CHEBI:29105"/>
    </cofactor>
</comment>
<dbReference type="GO" id="GO:0005829">
    <property type="term" value="C:cytosol"/>
    <property type="evidence" value="ECO:0007669"/>
    <property type="project" value="TreeGrafter"/>
</dbReference>
<organism evidence="6">
    <name type="scientific">marine metagenome</name>
    <dbReference type="NCBI Taxonomy" id="408172"/>
    <lineage>
        <taxon>unclassified sequences</taxon>
        <taxon>metagenomes</taxon>
        <taxon>ecological metagenomes</taxon>
    </lineage>
</organism>
<dbReference type="EMBL" id="UINC01001261">
    <property type="protein sequence ID" value="SUZ76010.1"/>
    <property type="molecule type" value="Genomic_DNA"/>
</dbReference>
<dbReference type="PANTHER" id="PTHR11647:SF1">
    <property type="entry name" value="COLLAPSIN RESPONSE MEDIATOR PROTEIN"/>
    <property type="match status" value="1"/>
</dbReference>
<dbReference type="Gene3D" id="2.30.40.10">
    <property type="entry name" value="Urease, subunit C, domain 1"/>
    <property type="match status" value="1"/>
</dbReference>
<evidence type="ECO:0000256" key="3">
    <source>
        <dbReference type="ARBA" id="ARBA00022553"/>
    </source>
</evidence>
<dbReference type="PANTHER" id="PTHR11647">
    <property type="entry name" value="HYDRANTOINASE/DIHYDROPYRIMIDINASE FAMILY MEMBER"/>
    <property type="match status" value="1"/>
</dbReference>
<proteinExistence type="inferred from homology"/>
<evidence type="ECO:0000256" key="4">
    <source>
        <dbReference type="SAM" id="MobiDB-lite"/>
    </source>
</evidence>